<dbReference type="Gene3D" id="1.10.10.10">
    <property type="entry name" value="Winged helix-like DNA-binding domain superfamily/Winged helix DNA-binding domain"/>
    <property type="match status" value="1"/>
</dbReference>
<dbReference type="SUPFAM" id="SSF46785">
    <property type="entry name" value="Winged helix' DNA-binding domain"/>
    <property type="match status" value="1"/>
</dbReference>
<evidence type="ECO:0000259" key="1">
    <source>
        <dbReference type="PROSITE" id="PS50995"/>
    </source>
</evidence>
<dbReference type="GO" id="GO:0003677">
    <property type="term" value="F:DNA binding"/>
    <property type="evidence" value="ECO:0007669"/>
    <property type="project" value="UniProtKB-KW"/>
</dbReference>
<dbReference type="PROSITE" id="PS50995">
    <property type="entry name" value="HTH_MARR_2"/>
    <property type="match status" value="1"/>
</dbReference>
<dbReference type="Pfam" id="PF01047">
    <property type="entry name" value="MarR"/>
    <property type="match status" value="1"/>
</dbReference>
<dbReference type="AlphaFoldDB" id="A0A2T0Q966"/>
<protein>
    <submittedName>
        <fullName evidence="2">DNA-binding MarR family transcriptional regulator</fullName>
    </submittedName>
</protein>
<accession>A0A2T0Q966</accession>
<evidence type="ECO:0000313" key="2">
    <source>
        <dbReference type="EMBL" id="PRY00395.1"/>
    </source>
</evidence>
<dbReference type="EMBL" id="PVZC01000002">
    <property type="protein sequence ID" value="PRY00395.1"/>
    <property type="molecule type" value="Genomic_DNA"/>
</dbReference>
<dbReference type="PANTHER" id="PTHR39515:SF2">
    <property type="entry name" value="HTH-TYPE TRANSCRIPTIONAL REGULATOR RV0880"/>
    <property type="match status" value="1"/>
</dbReference>
<dbReference type="GO" id="GO:0003700">
    <property type="term" value="F:DNA-binding transcription factor activity"/>
    <property type="evidence" value="ECO:0007669"/>
    <property type="project" value="InterPro"/>
</dbReference>
<gene>
    <name evidence="2" type="ORF">CLV72_10224</name>
</gene>
<keyword evidence="2" id="KW-0238">DNA-binding</keyword>
<organism evidence="2 3">
    <name type="scientific">Allonocardiopsis opalescens</name>
    <dbReference type="NCBI Taxonomy" id="1144618"/>
    <lineage>
        <taxon>Bacteria</taxon>
        <taxon>Bacillati</taxon>
        <taxon>Actinomycetota</taxon>
        <taxon>Actinomycetes</taxon>
        <taxon>Streptosporangiales</taxon>
        <taxon>Allonocardiopsis</taxon>
    </lineage>
</organism>
<keyword evidence="3" id="KW-1185">Reference proteome</keyword>
<dbReference type="SMART" id="SM00347">
    <property type="entry name" value="HTH_MARR"/>
    <property type="match status" value="1"/>
</dbReference>
<dbReference type="InterPro" id="IPR000835">
    <property type="entry name" value="HTH_MarR-typ"/>
</dbReference>
<name>A0A2T0Q966_9ACTN</name>
<evidence type="ECO:0000313" key="3">
    <source>
        <dbReference type="Proteomes" id="UP000237846"/>
    </source>
</evidence>
<comment type="caution">
    <text evidence="2">The sequence shown here is derived from an EMBL/GenBank/DDBJ whole genome shotgun (WGS) entry which is preliminary data.</text>
</comment>
<dbReference type="OrthoDB" id="8966183at2"/>
<dbReference type="RefSeq" id="WP_106241614.1">
    <property type="nucleotide sequence ID" value="NZ_PVZC01000002.1"/>
</dbReference>
<dbReference type="InterPro" id="IPR036388">
    <property type="entry name" value="WH-like_DNA-bd_sf"/>
</dbReference>
<dbReference type="InterPro" id="IPR036390">
    <property type="entry name" value="WH_DNA-bd_sf"/>
</dbReference>
<dbReference type="InterPro" id="IPR052526">
    <property type="entry name" value="HTH-type_Bedaq_tolerance"/>
</dbReference>
<dbReference type="PANTHER" id="PTHR39515">
    <property type="entry name" value="CONSERVED PROTEIN"/>
    <property type="match status" value="1"/>
</dbReference>
<proteinExistence type="predicted"/>
<dbReference type="Proteomes" id="UP000237846">
    <property type="component" value="Unassembled WGS sequence"/>
</dbReference>
<sequence>MTEERAGPGAVDDGAAAAALAEEDIDAGRLRVVVVRLGRLLRRSDTPLLTPTQMSALVAVESAGPMRLGDLAAHEGITPSTLTRLVTSLEESGYVRRQTDPRDARSSRVSITDSGRLLLDRVRRDITELLQRRIARLPAEQRRALNASLPALEAVATMDLPDPRP</sequence>
<reference evidence="2 3" key="1">
    <citation type="submission" date="2018-03" db="EMBL/GenBank/DDBJ databases">
        <title>Genomic Encyclopedia of Archaeal and Bacterial Type Strains, Phase II (KMG-II): from individual species to whole genera.</title>
        <authorList>
            <person name="Goeker M."/>
        </authorList>
    </citation>
    <scope>NUCLEOTIDE SEQUENCE [LARGE SCALE GENOMIC DNA]</scope>
    <source>
        <strain evidence="2 3">DSM 45601</strain>
    </source>
</reference>
<feature type="domain" description="HTH marR-type" evidence="1">
    <location>
        <begin position="27"/>
        <end position="154"/>
    </location>
</feature>